<evidence type="ECO:0000259" key="1">
    <source>
        <dbReference type="PROSITE" id="PS50943"/>
    </source>
</evidence>
<accession>A0AAE2ZCS1</accession>
<reference evidence="2" key="1">
    <citation type="submission" date="2021-07" db="EMBL/GenBank/DDBJ databases">
        <authorList>
            <person name="Stanton E."/>
        </authorList>
    </citation>
    <scope>NUCLEOTIDE SEQUENCE</scope>
    <source>
        <strain evidence="2">2021EL-01139</strain>
    </source>
</reference>
<evidence type="ECO:0000313" key="3">
    <source>
        <dbReference type="Proteomes" id="UP001155882"/>
    </source>
</evidence>
<dbReference type="Gene3D" id="1.10.260.40">
    <property type="entry name" value="lambda repressor-like DNA-binding domains"/>
    <property type="match status" value="1"/>
</dbReference>
<dbReference type="GO" id="GO:0003677">
    <property type="term" value="F:DNA binding"/>
    <property type="evidence" value="ECO:0007669"/>
    <property type="project" value="InterPro"/>
</dbReference>
<dbReference type="Pfam" id="PF01381">
    <property type="entry name" value="HTH_3"/>
    <property type="match status" value="1"/>
</dbReference>
<proteinExistence type="predicted"/>
<dbReference type="SUPFAM" id="SSF47413">
    <property type="entry name" value="lambda repressor-like DNA-binding domains"/>
    <property type="match status" value="1"/>
</dbReference>
<dbReference type="PROSITE" id="PS50943">
    <property type="entry name" value="HTH_CROC1"/>
    <property type="match status" value="1"/>
</dbReference>
<protein>
    <submittedName>
        <fullName evidence="2">Helix-turn-helix transcriptional regulator</fullName>
    </submittedName>
</protein>
<dbReference type="InterPro" id="IPR010982">
    <property type="entry name" value="Lambda_DNA-bd_dom_sf"/>
</dbReference>
<gene>
    <name evidence="2" type="ORF">KYI77_13775</name>
</gene>
<evidence type="ECO:0000313" key="2">
    <source>
        <dbReference type="EMBL" id="MBW3117522.1"/>
    </source>
</evidence>
<dbReference type="InterPro" id="IPR001387">
    <property type="entry name" value="Cro/C1-type_HTH"/>
</dbReference>
<organism evidence="2 3">
    <name type="scientific">Providencia rettgeri</name>
    <dbReference type="NCBI Taxonomy" id="587"/>
    <lineage>
        <taxon>Bacteria</taxon>
        <taxon>Pseudomonadati</taxon>
        <taxon>Pseudomonadota</taxon>
        <taxon>Gammaproteobacteria</taxon>
        <taxon>Enterobacterales</taxon>
        <taxon>Morganellaceae</taxon>
        <taxon>Providencia</taxon>
    </lineage>
</organism>
<name>A0AAE2ZCS1_PRORE</name>
<feature type="domain" description="HTH cro/C1-type" evidence="1">
    <location>
        <begin position="25"/>
        <end position="79"/>
    </location>
</feature>
<dbReference type="SMART" id="SM00530">
    <property type="entry name" value="HTH_XRE"/>
    <property type="match status" value="1"/>
</dbReference>
<dbReference type="Proteomes" id="UP001155882">
    <property type="component" value="Unassembled WGS sequence"/>
</dbReference>
<dbReference type="AlphaFoldDB" id="A0AAE2ZCS1"/>
<dbReference type="CDD" id="cd00093">
    <property type="entry name" value="HTH_XRE"/>
    <property type="match status" value="1"/>
</dbReference>
<sequence>MNDETVNTQPHESLVLFNRRVGLFIRQCRVKLDMTGHELGQKMHLSQQQISRYERGVCSVSLYQLNLFMKVLGVSWHEFMHEVVEAPLLLQEQKDKVRMRAQDSDAMSWR</sequence>
<dbReference type="EMBL" id="JAHWLI010000044">
    <property type="protein sequence ID" value="MBW3117522.1"/>
    <property type="molecule type" value="Genomic_DNA"/>
</dbReference>
<dbReference type="RefSeq" id="WP_165879488.1">
    <property type="nucleotide sequence ID" value="NZ_JAAOIA010000007.1"/>
</dbReference>
<comment type="caution">
    <text evidence="2">The sequence shown here is derived from an EMBL/GenBank/DDBJ whole genome shotgun (WGS) entry which is preliminary data.</text>
</comment>